<sequence length="211" mass="22657">MTPTPRPLLLPEPFGLPPAAQLRLSPLQTLLAWTPSAQRIVRANPECLYVAERRLQLLPASTPLQDALRWVCGPRSFEPRETTLALPRPGAVPLTLRISRHKGGLGEPSQAVVWLADPALVVLDEGALRGAFGFTPAEARVAVALANGASAAEMATAWGLQVNTVQMHVKRLLAKTRTARQAELVGLLWRSAVQRLVDPMDAGGCEACADT</sequence>
<dbReference type="InterPro" id="IPR036388">
    <property type="entry name" value="WH-like_DNA-bd_sf"/>
</dbReference>
<dbReference type="EMBL" id="CP097635">
    <property type="protein sequence ID" value="URI06208.1"/>
    <property type="molecule type" value="Genomic_DNA"/>
</dbReference>
<evidence type="ECO:0000313" key="3">
    <source>
        <dbReference type="Proteomes" id="UP001056201"/>
    </source>
</evidence>
<dbReference type="InterPro" id="IPR016032">
    <property type="entry name" value="Sig_transdc_resp-reg_C-effctor"/>
</dbReference>
<dbReference type="Gene3D" id="1.10.10.10">
    <property type="entry name" value="Winged helix-like DNA-binding domain superfamily/Winged helix DNA-binding domain"/>
    <property type="match status" value="1"/>
</dbReference>
<feature type="domain" description="HTH luxR-type" evidence="1">
    <location>
        <begin position="131"/>
        <end position="188"/>
    </location>
</feature>
<dbReference type="RefSeq" id="WP_250194472.1">
    <property type="nucleotide sequence ID" value="NZ_CP097635.1"/>
</dbReference>
<accession>A0ABY4S0B8</accession>
<gene>
    <name evidence="2" type="ORF">MW290_09745</name>
</gene>
<name>A0ABY4S0B8_AQUTE</name>
<dbReference type="SMART" id="SM00421">
    <property type="entry name" value="HTH_LUXR"/>
    <property type="match status" value="1"/>
</dbReference>
<dbReference type="SUPFAM" id="SSF46894">
    <property type="entry name" value="C-terminal effector domain of the bipartite response regulators"/>
    <property type="match status" value="1"/>
</dbReference>
<organism evidence="2 3">
    <name type="scientific">Aquincola tertiaricarbonis</name>
    <dbReference type="NCBI Taxonomy" id="391953"/>
    <lineage>
        <taxon>Bacteria</taxon>
        <taxon>Pseudomonadati</taxon>
        <taxon>Pseudomonadota</taxon>
        <taxon>Betaproteobacteria</taxon>
        <taxon>Burkholderiales</taxon>
        <taxon>Sphaerotilaceae</taxon>
        <taxon>Aquincola</taxon>
    </lineage>
</organism>
<dbReference type="InterPro" id="IPR000792">
    <property type="entry name" value="Tscrpt_reg_LuxR_C"/>
</dbReference>
<evidence type="ECO:0000259" key="1">
    <source>
        <dbReference type="SMART" id="SM00421"/>
    </source>
</evidence>
<reference evidence="2" key="1">
    <citation type="submission" date="2022-05" db="EMBL/GenBank/DDBJ databases">
        <title>An RpoN-dependent PEP-CTERM gene is involved in floc formation of an Aquincola tertiaricarbonis strain.</title>
        <authorList>
            <person name="Qiu D."/>
            <person name="Xia M."/>
        </authorList>
    </citation>
    <scope>NUCLEOTIDE SEQUENCE</scope>
    <source>
        <strain evidence="2">RN12</strain>
    </source>
</reference>
<dbReference type="Proteomes" id="UP001056201">
    <property type="component" value="Chromosome 1"/>
</dbReference>
<protein>
    <submittedName>
        <fullName evidence="2">Helix-turn-helix transcriptional regulator</fullName>
    </submittedName>
</protein>
<proteinExistence type="predicted"/>
<keyword evidence="3" id="KW-1185">Reference proteome</keyword>
<evidence type="ECO:0000313" key="2">
    <source>
        <dbReference type="EMBL" id="URI06208.1"/>
    </source>
</evidence>